<keyword evidence="3" id="KW-1185">Reference proteome</keyword>
<feature type="compositionally biased region" description="Polar residues" evidence="1">
    <location>
        <begin position="20"/>
        <end position="48"/>
    </location>
</feature>
<dbReference type="STRING" id="521674.Plim_4150"/>
<gene>
    <name evidence="2" type="ordered locus">Plim_4150</name>
</gene>
<accession>D5SZ60</accession>
<evidence type="ECO:0000256" key="1">
    <source>
        <dbReference type="SAM" id="MobiDB-lite"/>
    </source>
</evidence>
<dbReference type="AlphaFoldDB" id="D5SZ60"/>
<dbReference type="KEGG" id="plm:Plim_4150"/>
<proteinExistence type="predicted"/>
<evidence type="ECO:0000313" key="2">
    <source>
        <dbReference type="EMBL" id="ADG69961.1"/>
    </source>
</evidence>
<sequence>MDWVFGFGYLVFEEEEPFTSSFDATPNSQTPNTKHPTPNTQHPISNPTLPKIPISDFIC</sequence>
<evidence type="ECO:0000313" key="3">
    <source>
        <dbReference type="Proteomes" id="UP000002220"/>
    </source>
</evidence>
<organism evidence="2 3">
    <name type="scientific">Planctopirus limnophila (strain ATCC 43296 / DSM 3776 / IFAM 1008 / Mu 290)</name>
    <name type="common">Planctomyces limnophilus</name>
    <dbReference type="NCBI Taxonomy" id="521674"/>
    <lineage>
        <taxon>Bacteria</taxon>
        <taxon>Pseudomonadati</taxon>
        <taxon>Planctomycetota</taxon>
        <taxon>Planctomycetia</taxon>
        <taxon>Planctomycetales</taxon>
        <taxon>Planctomycetaceae</taxon>
        <taxon>Planctopirus</taxon>
    </lineage>
</organism>
<dbReference type="EMBL" id="CP001744">
    <property type="protein sequence ID" value="ADG69961.1"/>
    <property type="molecule type" value="Genomic_DNA"/>
</dbReference>
<reference evidence="2 3" key="1">
    <citation type="journal article" date="2010" name="Stand. Genomic Sci.">
        <title>Complete genome sequence of Planctomyces limnophilus type strain (Mu 290).</title>
        <authorList>
            <person name="Labutti K."/>
            <person name="Sikorski J."/>
            <person name="Schneider S."/>
            <person name="Nolan M."/>
            <person name="Lucas S."/>
            <person name="Glavina Del Rio T."/>
            <person name="Tice H."/>
            <person name="Cheng J.F."/>
            <person name="Goodwin L."/>
            <person name="Pitluck S."/>
            <person name="Liolios K."/>
            <person name="Ivanova N."/>
            <person name="Mavromatis K."/>
            <person name="Mikhailova N."/>
            <person name="Pati A."/>
            <person name="Chen A."/>
            <person name="Palaniappan K."/>
            <person name="Land M."/>
            <person name="Hauser L."/>
            <person name="Chang Y.J."/>
            <person name="Jeffries C.D."/>
            <person name="Tindall B.J."/>
            <person name="Rohde M."/>
            <person name="Goker M."/>
            <person name="Woyke T."/>
            <person name="Bristow J."/>
            <person name="Eisen J.A."/>
            <person name="Markowitz V."/>
            <person name="Hugenholtz P."/>
            <person name="Kyrpides N.C."/>
            <person name="Klenk H.P."/>
            <person name="Lapidus A."/>
        </authorList>
    </citation>
    <scope>NUCLEOTIDE SEQUENCE [LARGE SCALE GENOMIC DNA]</scope>
    <source>
        <strain evidence="3">ATCC 43296 / DSM 3776 / IFAM 1008 / 290</strain>
    </source>
</reference>
<protein>
    <submittedName>
        <fullName evidence="2">Uncharacterized protein</fullName>
    </submittedName>
</protein>
<feature type="region of interest" description="Disordered" evidence="1">
    <location>
        <begin position="20"/>
        <end position="49"/>
    </location>
</feature>
<dbReference type="Proteomes" id="UP000002220">
    <property type="component" value="Chromosome"/>
</dbReference>
<name>D5SZ60_PLAL2</name>
<dbReference type="HOGENOM" id="CLU_2956632_0_0_0"/>